<organism evidence="2 3">
    <name type="scientific">Penicillium camemberti (strain FM 013)</name>
    <dbReference type="NCBI Taxonomy" id="1429867"/>
    <lineage>
        <taxon>Eukaryota</taxon>
        <taxon>Fungi</taxon>
        <taxon>Dikarya</taxon>
        <taxon>Ascomycota</taxon>
        <taxon>Pezizomycotina</taxon>
        <taxon>Eurotiomycetes</taxon>
        <taxon>Eurotiomycetidae</taxon>
        <taxon>Eurotiales</taxon>
        <taxon>Aspergillaceae</taxon>
        <taxon>Penicillium</taxon>
    </lineage>
</organism>
<feature type="region of interest" description="Disordered" evidence="1">
    <location>
        <begin position="1"/>
        <end position="27"/>
    </location>
</feature>
<evidence type="ECO:0000256" key="1">
    <source>
        <dbReference type="SAM" id="MobiDB-lite"/>
    </source>
</evidence>
<dbReference type="Proteomes" id="UP000053732">
    <property type="component" value="Unassembled WGS sequence"/>
</dbReference>
<name>A0A0G4PCZ6_PENC3</name>
<evidence type="ECO:0000313" key="2">
    <source>
        <dbReference type="EMBL" id="CRL24195.1"/>
    </source>
</evidence>
<dbReference type="AlphaFoldDB" id="A0A0G4PCZ6"/>
<gene>
    <name evidence="2" type="ORF">PCAMFM013_S011g000189</name>
</gene>
<proteinExistence type="predicted"/>
<keyword evidence="3" id="KW-1185">Reference proteome</keyword>
<accession>A0A0G4PCZ6</accession>
<sequence>MAETSADAPPPPPPPPPPKSNKEKKKEWCAAIEKGKRQRKKARRARIEAMFNAMLDHYNAMGDENQPDAGSDAIRVLRELAEELEEERNPHTHVKKE</sequence>
<protein>
    <submittedName>
        <fullName evidence="2">Str. FM013</fullName>
    </submittedName>
</protein>
<reference evidence="2 3" key="1">
    <citation type="journal article" date="2014" name="Nat. Commun.">
        <title>Multiple recent horizontal transfers of a large genomic region in cheese making fungi.</title>
        <authorList>
            <person name="Cheeseman K."/>
            <person name="Ropars J."/>
            <person name="Renault P."/>
            <person name="Dupont J."/>
            <person name="Gouzy J."/>
            <person name="Branca A."/>
            <person name="Abraham A.L."/>
            <person name="Ceppi M."/>
            <person name="Conseiller E."/>
            <person name="Debuchy R."/>
            <person name="Malagnac F."/>
            <person name="Goarin A."/>
            <person name="Silar P."/>
            <person name="Lacoste S."/>
            <person name="Sallet E."/>
            <person name="Bensimon A."/>
            <person name="Giraud T."/>
            <person name="Brygoo Y."/>
        </authorList>
    </citation>
    <scope>NUCLEOTIDE SEQUENCE [LARGE SCALE GENOMIC DNA]</scope>
    <source>
        <strain evidence="3">FM 013</strain>
    </source>
</reference>
<feature type="compositionally biased region" description="Pro residues" evidence="1">
    <location>
        <begin position="8"/>
        <end position="19"/>
    </location>
</feature>
<dbReference type="EMBL" id="HG793144">
    <property type="protein sequence ID" value="CRL24195.1"/>
    <property type="molecule type" value="Genomic_DNA"/>
</dbReference>
<dbReference type="SUPFAM" id="SSF101447">
    <property type="entry name" value="Formin homology 2 domain (FH2 domain)"/>
    <property type="match status" value="1"/>
</dbReference>
<evidence type="ECO:0000313" key="3">
    <source>
        <dbReference type="Proteomes" id="UP000053732"/>
    </source>
</evidence>